<comment type="caution">
    <text evidence="2">The sequence shown here is derived from an EMBL/GenBank/DDBJ whole genome shotgun (WGS) entry which is preliminary data.</text>
</comment>
<evidence type="ECO:0000256" key="1">
    <source>
        <dbReference type="SAM" id="MobiDB-lite"/>
    </source>
</evidence>
<gene>
    <name evidence="2" type="ORF">D9757_013188</name>
</gene>
<dbReference type="AlphaFoldDB" id="A0A8H5CZ83"/>
<organism evidence="2 3">
    <name type="scientific">Collybiopsis confluens</name>
    <dbReference type="NCBI Taxonomy" id="2823264"/>
    <lineage>
        <taxon>Eukaryota</taxon>
        <taxon>Fungi</taxon>
        <taxon>Dikarya</taxon>
        <taxon>Basidiomycota</taxon>
        <taxon>Agaricomycotina</taxon>
        <taxon>Agaricomycetes</taxon>
        <taxon>Agaricomycetidae</taxon>
        <taxon>Agaricales</taxon>
        <taxon>Marasmiineae</taxon>
        <taxon>Omphalotaceae</taxon>
        <taxon>Collybiopsis</taxon>
    </lineage>
</organism>
<protein>
    <submittedName>
        <fullName evidence="2">Uncharacterized protein</fullName>
    </submittedName>
</protein>
<dbReference type="Proteomes" id="UP000518752">
    <property type="component" value="Unassembled WGS sequence"/>
</dbReference>
<proteinExistence type="predicted"/>
<dbReference type="EMBL" id="JAACJN010000296">
    <property type="protein sequence ID" value="KAF5350298.1"/>
    <property type="molecule type" value="Genomic_DNA"/>
</dbReference>
<sequence length="123" mass="14315">LDNELRKRSDEFPEASEPNSPLKEFLATHQAWIVAQRVGDPPRNGLGEERVTVHLSPDSWLDGEHLLDIGQRTAGQPYTGELRVDYYEKHLQLKVTRPDVTRLPNGELEPEPEYEIQERRFWI</sequence>
<evidence type="ECO:0000313" key="3">
    <source>
        <dbReference type="Proteomes" id="UP000518752"/>
    </source>
</evidence>
<accession>A0A8H5CZ83</accession>
<evidence type="ECO:0000313" key="2">
    <source>
        <dbReference type="EMBL" id="KAF5350298.1"/>
    </source>
</evidence>
<feature type="region of interest" description="Disordered" evidence="1">
    <location>
        <begin position="1"/>
        <end position="21"/>
    </location>
</feature>
<name>A0A8H5CZ83_9AGAR</name>
<feature type="compositionally biased region" description="Basic and acidic residues" evidence="1">
    <location>
        <begin position="1"/>
        <end position="11"/>
    </location>
</feature>
<reference evidence="2 3" key="1">
    <citation type="journal article" date="2020" name="ISME J.">
        <title>Uncovering the hidden diversity of litter-decomposition mechanisms in mushroom-forming fungi.</title>
        <authorList>
            <person name="Floudas D."/>
            <person name="Bentzer J."/>
            <person name="Ahren D."/>
            <person name="Johansson T."/>
            <person name="Persson P."/>
            <person name="Tunlid A."/>
        </authorList>
    </citation>
    <scope>NUCLEOTIDE SEQUENCE [LARGE SCALE GENOMIC DNA]</scope>
    <source>
        <strain evidence="2 3">CBS 406.79</strain>
    </source>
</reference>
<keyword evidence="3" id="KW-1185">Reference proteome</keyword>
<feature type="non-terminal residue" evidence="2">
    <location>
        <position position="1"/>
    </location>
</feature>